<sequence>MSEYSDSEPDTAAVPPKPWTTDDQNDDLLRAAGAQPDAVSEEANAPASESLKDHAREFLMAVAEMSVQFGKGCRDIVKQSLANRDSFLVRKFGKDSYVSRRIGGPCEKVRRKLRFVNDYLPEDKDPVHSWSVILLVAFLAFTVLSLTMEHSATVAVPTPEIKKVYIRPPSADRITLPDGRYIAYKEQGVSADRARFSVIAPHAFLSSRLSGLPGLKPSLLEEFGVRLLTYDLPGFGESDPHPERSLESSAMDMSLFANAVGVNGKFWVMGYSSGSMHAWAALRYIPDQLAGAAMFAPMVNPYDPIMSSEERRRTWGKWSRRKKFMYFLARRFPRFLAYFYHRNFLSGKHDQIDKWLSLSLGKRDRALIEDPIHEEFWQRDAEESIRQGNVEPFIEEATMQVSNWGFSLAELKLHKKQRGKGMLNWLKSLISEPQEEYIGFLGPIHIWQGMDDRVVPPSVTDFVHRIIPGAAVHKLPYEGHFTYVYFCDECHRQIFTTLFGIPLGPLENTVEEITQSPTEGDSERMDGITPGDTATG</sequence>
<feature type="region of interest" description="Disordered" evidence="1">
    <location>
        <begin position="513"/>
        <end position="536"/>
    </location>
</feature>
<dbReference type="InterPro" id="IPR029058">
    <property type="entry name" value="AB_hydrolase_fold"/>
</dbReference>
<dbReference type="EMBL" id="BTGU01000001">
    <property type="protein sequence ID" value="GMN24609.1"/>
    <property type="molecule type" value="Genomic_DNA"/>
</dbReference>
<comment type="caution">
    <text evidence="3">The sequence shown here is derived from an EMBL/GenBank/DDBJ whole genome shotgun (WGS) entry which is preliminary data.</text>
</comment>
<evidence type="ECO:0000313" key="4">
    <source>
        <dbReference type="Proteomes" id="UP001187192"/>
    </source>
</evidence>
<dbReference type="Pfam" id="PF00561">
    <property type="entry name" value="Abhydrolase_1"/>
    <property type="match status" value="1"/>
</dbReference>
<name>A0AA88D1T7_FICCA</name>
<evidence type="ECO:0000259" key="2">
    <source>
        <dbReference type="Pfam" id="PF00561"/>
    </source>
</evidence>
<feature type="domain" description="AB hydrolase-1" evidence="2">
    <location>
        <begin position="199"/>
        <end position="483"/>
    </location>
</feature>
<dbReference type="Gene3D" id="3.40.50.1820">
    <property type="entry name" value="alpha/beta hydrolase"/>
    <property type="match status" value="1"/>
</dbReference>
<reference evidence="3" key="1">
    <citation type="submission" date="2023-07" db="EMBL/GenBank/DDBJ databases">
        <title>draft genome sequence of fig (Ficus carica).</title>
        <authorList>
            <person name="Takahashi T."/>
            <person name="Nishimura K."/>
        </authorList>
    </citation>
    <scope>NUCLEOTIDE SEQUENCE</scope>
</reference>
<dbReference type="SUPFAM" id="SSF53474">
    <property type="entry name" value="alpha/beta-Hydrolases"/>
    <property type="match status" value="1"/>
</dbReference>
<evidence type="ECO:0000313" key="3">
    <source>
        <dbReference type="EMBL" id="GMN24609.1"/>
    </source>
</evidence>
<dbReference type="PANTHER" id="PTHR45763">
    <property type="entry name" value="HYDROLASE, ALPHA/BETA FOLD FAMILY PROTEIN, EXPRESSED-RELATED"/>
    <property type="match status" value="1"/>
</dbReference>
<accession>A0AA88D1T7</accession>
<protein>
    <recommendedName>
        <fullName evidence="2">AB hydrolase-1 domain-containing protein</fullName>
    </recommendedName>
</protein>
<evidence type="ECO:0000256" key="1">
    <source>
        <dbReference type="SAM" id="MobiDB-lite"/>
    </source>
</evidence>
<dbReference type="Proteomes" id="UP001187192">
    <property type="component" value="Unassembled WGS sequence"/>
</dbReference>
<gene>
    <name evidence="3" type="ORF">TIFTF001_000632</name>
</gene>
<organism evidence="3 4">
    <name type="scientific">Ficus carica</name>
    <name type="common">Common fig</name>
    <dbReference type="NCBI Taxonomy" id="3494"/>
    <lineage>
        <taxon>Eukaryota</taxon>
        <taxon>Viridiplantae</taxon>
        <taxon>Streptophyta</taxon>
        <taxon>Embryophyta</taxon>
        <taxon>Tracheophyta</taxon>
        <taxon>Spermatophyta</taxon>
        <taxon>Magnoliopsida</taxon>
        <taxon>eudicotyledons</taxon>
        <taxon>Gunneridae</taxon>
        <taxon>Pentapetalae</taxon>
        <taxon>rosids</taxon>
        <taxon>fabids</taxon>
        <taxon>Rosales</taxon>
        <taxon>Moraceae</taxon>
        <taxon>Ficeae</taxon>
        <taxon>Ficus</taxon>
    </lineage>
</organism>
<keyword evidence="4" id="KW-1185">Reference proteome</keyword>
<dbReference type="AlphaFoldDB" id="A0AA88D1T7"/>
<feature type="region of interest" description="Disordered" evidence="1">
    <location>
        <begin position="1"/>
        <end position="49"/>
    </location>
</feature>
<proteinExistence type="predicted"/>
<dbReference type="InterPro" id="IPR000073">
    <property type="entry name" value="AB_hydrolase_1"/>
</dbReference>
<dbReference type="PANTHER" id="PTHR45763:SF36">
    <property type="entry name" value="AB HYDROLASE-1 DOMAIN-CONTAINING PROTEIN"/>
    <property type="match status" value="1"/>
</dbReference>